<keyword evidence="2" id="KW-0378">Hydrolase</keyword>
<sequence>MSQVLKVFSIFILMYTADALQCLNENGSPVDWAYVYKLPRSEKSDNELIKKGVAYIYMTSDKIRWTLSKFGIDDDASILSKHIKIHLEKKDDLTHLVYNDVLPNGEENKTAGHTKGLILADSDGGLWATGTIPGYPGPDMTYPEIGKIKGEFFSCVSMDLKNLDNAGPALRCREAQIYDSHIATGMEASLPMLSSVIKGEPSKANATKVKVDFLSSRDGMRVGILSKSSELNGDIYKKVIGTLVLEDLYVRSAISKEDGLPSDCKAPRVLNIESIFIKAAGMTIPNEEDNAKWAMGNSFIGSWICIGDMDRNESEKHRGGGAFCMLSKTVVKQFNKMIRSVEECP</sequence>
<evidence type="ECO:0000313" key="4">
    <source>
        <dbReference type="EMBL" id="CAH1175643.1"/>
    </source>
</evidence>
<name>A0A9P0GUI7_PHACE</name>
<organism evidence="4 5">
    <name type="scientific">Phaedon cochleariae</name>
    <name type="common">Mustard beetle</name>
    <dbReference type="NCBI Taxonomy" id="80249"/>
    <lineage>
        <taxon>Eukaryota</taxon>
        <taxon>Metazoa</taxon>
        <taxon>Ecdysozoa</taxon>
        <taxon>Arthropoda</taxon>
        <taxon>Hexapoda</taxon>
        <taxon>Insecta</taxon>
        <taxon>Pterygota</taxon>
        <taxon>Neoptera</taxon>
        <taxon>Endopterygota</taxon>
        <taxon>Coleoptera</taxon>
        <taxon>Polyphaga</taxon>
        <taxon>Cucujiformia</taxon>
        <taxon>Chrysomeloidea</taxon>
        <taxon>Chrysomelidae</taxon>
        <taxon>Chrysomelinae</taxon>
        <taxon>Chrysomelini</taxon>
        <taxon>Phaedon</taxon>
    </lineage>
</organism>
<dbReference type="OrthoDB" id="10261598at2759"/>
<comment type="similarity">
    <text evidence="1">Belongs to the DNase II family.</text>
</comment>
<reference evidence="4" key="2">
    <citation type="submission" date="2022-10" db="EMBL/GenBank/DDBJ databases">
        <authorList>
            <consortium name="ENA_rothamsted_submissions"/>
            <consortium name="culmorum"/>
            <person name="King R."/>
        </authorList>
    </citation>
    <scope>NUCLEOTIDE SEQUENCE</scope>
</reference>
<evidence type="ECO:0000256" key="3">
    <source>
        <dbReference type="SAM" id="SignalP"/>
    </source>
</evidence>
<dbReference type="AlphaFoldDB" id="A0A9P0GUI7"/>
<protein>
    <submittedName>
        <fullName evidence="4">Uncharacterized protein</fullName>
    </submittedName>
</protein>
<dbReference type="Proteomes" id="UP001153737">
    <property type="component" value="Chromosome 7"/>
</dbReference>
<keyword evidence="3" id="KW-0732">Signal</keyword>
<keyword evidence="5" id="KW-1185">Reference proteome</keyword>
<proteinExistence type="inferred from homology"/>
<dbReference type="InterPro" id="IPR004947">
    <property type="entry name" value="DNase_II"/>
</dbReference>
<dbReference type="GO" id="GO:0006309">
    <property type="term" value="P:apoptotic DNA fragmentation"/>
    <property type="evidence" value="ECO:0007669"/>
    <property type="project" value="TreeGrafter"/>
</dbReference>
<gene>
    <name evidence="4" type="ORF">PHAECO_LOCUS10984</name>
</gene>
<dbReference type="CDD" id="cd09120">
    <property type="entry name" value="PLDc_DNaseII_1"/>
    <property type="match status" value="1"/>
</dbReference>
<reference evidence="4" key="1">
    <citation type="submission" date="2022-01" db="EMBL/GenBank/DDBJ databases">
        <authorList>
            <person name="King R."/>
        </authorList>
    </citation>
    <scope>NUCLEOTIDE SEQUENCE</scope>
</reference>
<evidence type="ECO:0000256" key="1">
    <source>
        <dbReference type="ARBA" id="ARBA00007527"/>
    </source>
</evidence>
<dbReference type="PANTHER" id="PTHR10858:SF23">
    <property type="entry name" value="DEOXYRIBONUCLEASE II"/>
    <property type="match status" value="1"/>
</dbReference>
<dbReference type="EMBL" id="OU896713">
    <property type="protein sequence ID" value="CAH1175643.1"/>
    <property type="molecule type" value="Genomic_DNA"/>
</dbReference>
<evidence type="ECO:0000313" key="5">
    <source>
        <dbReference type="Proteomes" id="UP001153737"/>
    </source>
</evidence>
<dbReference type="Pfam" id="PF03265">
    <property type="entry name" value="DNase_II"/>
    <property type="match status" value="1"/>
</dbReference>
<dbReference type="GO" id="GO:0004531">
    <property type="term" value="F:deoxyribonuclease II activity"/>
    <property type="evidence" value="ECO:0007669"/>
    <property type="project" value="InterPro"/>
</dbReference>
<feature type="chain" id="PRO_5040427278" evidence="3">
    <location>
        <begin position="20"/>
        <end position="345"/>
    </location>
</feature>
<feature type="signal peptide" evidence="3">
    <location>
        <begin position="1"/>
        <end position="19"/>
    </location>
</feature>
<dbReference type="PANTHER" id="PTHR10858">
    <property type="entry name" value="DEOXYRIBONUCLEASE II"/>
    <property type="match status" value="1"/>
</dbReference>
<evidence type="ECO:0000256" key="2">
    <source>
        <dbReference type="ARBA" id="ARBA00022801"/>
    </source>
</evidence>
<accession>A0A9P0GUI7</accession>